<evidence type="ECO:0000313" key="1">
    <source>
        <dbReference type="EMBL" id="OIN55729.1"/>
    </source>
</evidence>
<dbReference type="AlphaFoldDB" id="A0A1S2VAP4"/>
<dbReference type="EMBL" id="MORL01000038">
    <property type="protein sequence ID" value="OIN55729.1"/>
    <property type="molecule type" value="Genomic_DNA"/>
</dbReference>
<keyword evidence="2" id="KW-1185">Reference proteome</keyword>
<evidence type="ECO:0000313" key="2">
    <source>
        <dbReference type="Proteomes" id="UP000181790"/>
    </source>
</evidence>
<gene>
    <name evidence="1" type="ORF">BLX24_28350</name>
</gene>
<name>A0A1S2VAP4_9BACT</name>
<comment type="caution">
    <text evidence="1">The sequence shown here is derived from an EMBL/GenBank/DDBJ whole genome shotgun (WGS) entry which is preliminary data.</text>
</comment>
<organism evidence="1 2">
    <name type="scientific">Arsenicibacter rosenii</name>
    <dbReference type="NCBI Taxonomy" id="1750698"/>
    <lineage>
        <taxon>Bacteria</taxon>
        <taxon>Pseudomonadati</taxon>
        <taxon>Bacteroidota</taxon>
        <taxon>Cytophagia</taxon>
        <taxon>Cytophagales</taxon>
        <taxon>Spirosomataceae</taxon>
        <taxon>Arsenicibacter</taxon>
    </lineage>
</organism>
<sequence length="151" mass="16773">MQPIIVTLSEHEDFPKIRRQVRCDEFTVRFSDNPANQRIVLPLVVELTSRTETQVPVIADGEPTGETETIYGPWEPYRKLTLSNQIAVATESNNSKFVDPQTFNLVPEGTPGAVPELQAIWSQLGPPIVGLITSVLQRMDARGNFNDLASV</sequence>
<reference evidence="1 2" key="1">
    <citation type="submission" date="2016-10" db="EMBL/GenBank/DDBJ databases">
        <title>Arsenicibacter rosenii gen. nov., sp. nov., an efficient arsenic-methylating bacterium isolated from an arsenic-contaminated paddy soil.</title>
        <authorList>
            <person name="Huang K."/>
        </authorList>
    </citation>
    <scope>NUCLEOTIDE SEQUENCE [LARGE SCALE GENOMIC DNA]</scope>
    <source>
        <strain evidence="1 2">SM-1</strain>
    </source>
</reference>
<dbReference type="RefSeq" id="WP_071506614.1">
    <property type="nucleotide sequence ID" value="NZ_MORL01000038.1"/>
</dbReference>
<protein>
    <submittedName>
        <fullName evidence="1">Uncharacterized protein</fullName>
    </submittedName>
</protein>
<accession>A0A1S2VAP4</accession>
<dbReference type="Proteomes" id="UP000181790">
    <property type="component" value="Unassembled WGS sequence"/>
</dbReference>
<proteinExistence type="predicted"/>